<dbReference type="AlphaFoldDB" id="A0AAD4MYC3"/>
<dbReference type="SMART" id="SM00679">
    <property type="entry name" value="CTNS"/>
    <property type="match status" value="2"/>
</dbReference>
<keyword evidence="8" id="KW-1185">Reference proteome</keyword>
<dbReference type="PANTHER" id="PTHR16201">
    <property type="entry name" value="SEVEN TRANSMEMBRANE PROTEIN 1-RELATED"/>
    <property type="match status" value="1"/>
</dbReference>
<dbReference type="Gene3D" id="1.20.1280.290">
    <property type="match status" value="2"/>
</dbReference>
<evidence type="ECO:0000256" key="3">
    <source>
        <dbReference type="ARBA" id="ARBA00022989"/>
    </source>
</evidence>
<keyword evidence="3 6" id="KW-1133">Transmembrane helix</keyword>
<evidence type="ECO:0000256" key="2">
    <source>
        <dbReference type="ARBA" id="ARBA00022692"/>
    </source>
</evidence>
<keyword evidence="4 6" id="KW-0472">Membrane</keyword>
<feature type="transmembrane region" description="Helical" evidence="6">
    <location>
        <begin position="148"/>
        <end position="169"/>
    </location>
</feature>
<dbReference type="FunFam" id="1.20.1280.290:FF:000009">
    <property type="entry name" value="PQ loop repeat family protein"/>
    <property type="match status" value="1"/>
</dbReference>
<dbReference type="FunFam" id="1.20.1280.290:FF:000049">
    <property type="entry name" value="Lysosomal amino acid transporter 1"/>
    <property type="match status" value="1"/>
</dbReference>
<keyword evidence="2 6" id="KW-0812">Transmembrane</keyword>
<dbReference type="GO" id="GO:0098852">
    <property type="term" value="C:lytic vacuole membrane"/>
    <property type="evidence" value="ECO:0007669"/>
    <property type="project" value="UniProtKB-ARBA"/>
</dbReference>
<sequence length="329" mass="37555">MLYRYPPLLPKDFYMHRVAHPRRLGFEEANATCEDGVQWILSFFGDCVDTNLKLLGFAVGFVSLLLWLVPLFPQLYENYRTKRCEGLSVYFLMFWMIGDTCNMIGAVLTHQQPLQQIIGVYYIIQDMVLISQFVYYTRLYQANRQGMIAGSSIIVPVFLFGIFGLSSFLPSQTDVLPSVETGFKPGRRLVSDELLSESFGAPPIFDGYKDVAGYIIGSIAAICYFAGRIPQLLRNYYRKSCEGLSLAMFYIIVVANLTYGLSVILETDSTGWIYLLRHLPWLAGSLGCCFFDMMMIAQYYYYTRKNSRAMNILTDERENLLEGGGEHED</sequence>
<dbReference type="EMBL" id="JAKKPZ010000044">
    <property type="protein sequence ID" value="KAI1706919.1"/>
    <property type="molecule type" value="Genomic_DNA"/>
</dbReference>
<organism evidence="7 8">
    <name type="scientific">Ditylenchus destructor</name>
    <dbReference type="NCBI Taxonomy" id="166010"/>
    <lineage>
        <taxon>Eukaryota</taxon>
        <taxon>Metazoa</taxon>
        <taxon>Ecdysozoa</taxon>
        <taxon>Nematoda</taxon>
        <taxon>Chromadorea</taxon>
        <taxon>Rhabditida</taxon>
        <taxon>Tylenchina</taxon>
        <taxon>Tylenchomorpha</taxon>
        <taxon>Sphaerularioidea</taxon>
        <taxon>Anguinidae</taxon>
        <taxon>Anguininae</taxon>
        <taxon>Ditylenchus</taxon>
    </lineage>
</organism>
<evidence type="ECO:0000256" key="1">
    <source>
        <dbReference type="ARBA" id="ARBA00004141"/>
    </source>
</evidence>
<reference evidence="7" key="1">
    <citation type="submission" date="2022-01" db="EMBL/GenBank/DDBJ databases">
        <title>Genome Sequence Resource for Two Populations of Ditylenchus destructor, the Migratory Endoparasitic Phytonematode.</title>
        <authorList>
            <person name="Zhang H."/>
            <person name="Lin R."/>
            <person name="Xie B."/>
        </authorList>
    </citation>
    <scope>NUCLEOTIDE SEQUENCE</scope>
    <source>
        <strain evidence="7">BazhouSP</strain>
    </source>
</reference>
<dbReference type="GO" id="GO:0015174">
    <property type="term" value="F:basic amino acid transmembrane transporter activity"/>
    <property type="evidence" value="ECO:0007669"/>
    <property type="project" value="TreeGrafter"/>
</dbReference>
<feature type="transmembrane region" description="Helical" evidence="6">
    <location>
        <begin position="211"/>
        <end position="229"/>
    </location>
</feature>
<comment type="subcellular location">
    <subcellularLocation>
        <location evidence="1">Membrane</location>
        <topology evidence="1">Multi-pass membrane protein</topology>
    </subcellularLocation>
</comment>
<evidence type="ECO:0000313" key="8">
    <source>
        <dbReference type="Proteomes" id="UP001201812"/>
    </source>
</evidence>
<comment type="similarity">
    <text evidence="5">Belongs to the laat-1 family.</text>
</comment>
<proteinExistence type="inferred from homology"/>
<evidence type="ECO:0000256" key="5">
    <source>
        <dbReference type="ARBA" id="ARBA00038039"/>
    </source>
</evidence>
<dbReference type="Pfam" id="PF04193">
    <property type="entry name" value="PQ-loop"/>
    <property type="match status" value="2"/>
</dbReference>
<dbReference type="InterPro" id="IPR051415">
    <property type="entry name" value="LAAT-1"/>
</dbReference>
<dbReference type="PANTHER" id="PTHR16201:SF34">
    <property type="entry name" value="LYSOSOMAL AMINO ACID TRANSPORTER 1"/>
    <property type="match status" value="1"/>
</dbReference>
<feature type="transmembrane region" description="Helical" evidence="6">
    <location>
        <begin position="241"/>
        <end position="261"/>
    </location>
</feature>
<comment type="caution">
    <text evidence="7">The sequence shown here is derived from an EMBL/GenBank/DDBJ whole genome shotgun (WGS) entry which is preliminary data.</text>
</comment>
<accession>A0AAD4MYC3</accession>
<feature type="transmembrane region" description="Helical" evidence="6">
    <location>
        <begin position="114"/>
        <end position="136"/>
    </location>
</feature>
<feature type="transmembrane region" description="Helical" evidence="6">
    <location>
        <begin position="281"/>
        <end position="302"/>
    </location>
</feature>
<evidence type="ECO:0000313" key="7">
    <source>
        <dbReference type="EMBL" id="KAI1706919.1"/>
    </source>
</evidence>
<feature type="transmembrane region" description="Helical" evidence="6">
    <location>
        <begin position="54"/>
        <end position="75"/>
    </location>
</feature>
<evidence type="ECO:0000256" key="4">
    <source>
        <dbReference type="ARBA" id="ARBA00023136"/>
    </source>
</evidence>
<feature type="transmembrane region" description="Helical" evidence="6">
    <location>
        <begin position="87"/>
        <end position="108"/>
    </location>
</feature>
<dbReference type="InterPro" id="IPR006603">
    <property type="entry name" value="PQ-loop_rpt"/>
</dbReference>
<name>A0AAD4MYC3_9BILA</name>
<gene>
    <name evidence="7" type="ORF">DdX_12702</name>
</gene>
<dbReference type="Proteomes" id="UP001201812">
    <property type="component" value="Unassembled WGS sequence"/>
</dbReference>
<evidence type="ECO:0000256" key="6">
    <source>
        <dbReference type="SAM" id="Phobius"/>
    </source>
</evidence>
<protein>
    <submittedName>
        <fullName evidence="7">PQ loop repeat domain-containing protein</fullName>
    </submittedName>
</protein>